<comment type="catalytic activity">
    <reaction evidence="1 5">
        <text>[protein]-peptidylproline (omega=180) = [protein]-peptidylproline (omega=0)</text>
        <dbReference type="Rhea" id="RHEA:16237"/>
        <dbReference type="Rhea" id="RHEA-COMP:10747"/>
        <dbReference type="Rhea" id="RHEA-COMP:10748"/>
        <dbReference type="ChEBI" id="CHEBI:83833"/>
        <dbReference type="ChEBI" id="CHEBI:83834"/>
        <dbReference type="EC" id="5.2.1.8"/>
    </reaction>
</comment>
<organism evidence="8 9">
    <name type="scientific">Rhodoglobus aureus</name>
    <dbReference type="NCBI Taxonomy" id="191497"/>
    <lineage>
        <taxon>Bacteria</taxon>
        <taxon>Bacillati</taxon>
        <taxon>Actinomycetota</taxon>
        <taxon>Actinomycetes</taxon>
        <taxon>Micrococcales</taxon>
        <taxon>Microbacteriaceae</taxon>
        <taxon>Rhodoglobus</taxon>
    </lineage>
</organism>
<dbReference type="Gene3D" id="3.10.50.40">
    <property type="match status" value="1"/>
</dbReference>
<evidence type="ECO:0000256" key="1">
    <source>
        <dbReference type="ARBA" id="ARBA00000971"/>
    </source>
</evidence>
<dbReference type="EMBL" id="BAAAKW010000016">
    <property type="protein sequence ID" value="GAA1209531.1"/>
    <property type="molecule type" value="Genomic_DNA"/>
</dbReference>
<evidence type="ECO:0000259" key="7">
    <source>
        <dbReference type="PROSITE" id="PS50059"/>
    </source>
</evidence>
<accession>A0ABP4G2U9</accession>
<dbReference type="SUPFAM" id="SSF54534">
    <property type="entry name" value="FKBP-like"/>
    <property type="match status" value="1"/>
</dbReference>
<comment type="caution">
    <text evidence="8">The sequence shown here is derived from an EMBL/GenBank/DDBJ whole genome shotgun (WGS) entry which is preliminary data.</text>
</comment>
<dbReference type="GO" id="GO:0016853">
    <property type="term" value="F:isomerase activity"/>
    <property type="evidence" value="ECO:0007669"/>
    <property type="project" value="UniProtKB-KW"/>
</dbReference>
<evidence type="ECO:0000256" key="5">
    <source>
        <dbReference type="PROSITE-ProRule" id="PRU00277"/>
    </source>
</evidence>
<keyword evidence="3 5" id="KW-0697">Rotamase</keyword>
<keyword evidence="9" id="KW-1185">Reference proteome</keyword>
<proteinExistence type="predicted"/>
<dbReference type="Proteomes" id="UP001500943">
    <property type="component" value="Unassembled WGS sequence"/>
</dbReference>
<dbReference type="PROSITE" id="PS51257">
    <property type="entry name" value="PROKAR_LIPOPROTEIN"/>
    <property type="match status" value="1"/>
</dbReference>
<reference evidence="9" key="1">
    <citation type="journal article" date="2019" name="Int. J. Syst. Evol. Microbiol.">
        <title>The Global Catalogue of Microorganisms (GCM) 10K type strain sequencing project: providing services to taxonomists for standard genome sequencing and annotation.</title>
        <authorList>
            <consortium name="The Broad Institute Genomics Platform"/>
            <consortium name="The Broad Institute Genome Sequencing Center for Infectious Disease"/>
            <person name="Wu L."/>
            <person name="Ma J."/>
        </authorList>
    </citation>
    <scope>NUCLEOTIDE SEQUENCE [LARGE SCALE GENOMIC DNA]</scope>
    <source>
        <strain evidence="9">JCM 12762</strain>
    </source>
</reference>
<evidence type="ECO:0000256" key="2">
    <source>
        <dbReference type="ARBA" id="ARBA00013194"/>
    </source>
</evidence>
<dbReference type="InterPro" id="IPR046357">
    <property type="entry name" value="PPIase_dom_sf"/>
</dbReference>
<evidence type="ECO:0000256" key="3">
    <source>
        <dbReference type="ARBA" id="ARBA00023110"/>
    </source>
</evidence>
<gene>
    <name evidence="8" type="ORF">GCM10009655_05710</name>
</gene>
<keyword evidence="4 5" id="KW-0413">Isomerase</keyword>
<keyword evidence="6" id="KW-0732">Signal</keyword>
<evidence type="ECO:0000256" key="6">
    <source>
        <dbReference type="SAM" id="SignalP"/>
    </source>
</evidence>
<protein>
    <recommendedName>
        <fullName evidence="2 5">peptidylprolyl isomerase</fullName>
        <ecNumber evidence="2 5">5.2.1.8</ecNumber>
    </recommendedName>
</protein>
<feature type="chain" id="PRO_5047397870" description="peptidylprolyl isomerase" evidence="6">
    <location>
        <begin position="20"/>
        <end position="324"/>
    </location>
</feature>
<dbReference type="EC" id="5.2.1.8" evidence="2 5"/>
<name>A0ABP4G2U9_9MICO</name>
<evidence type="ECO:0000313" key="9">
    <source>
        <dbReference type="Proteomes" id="UP001500943"/>
    </source>
</evidence>
<evidence type="ECO:0000256" key="4">
    <source>
        <dbReference type="ARBA" id="ARBA00023235"/>
    </source>
</evidence>
<feature type="domain" description="PPIase FKBP-type" evidence="7">
    <location>
        <begin position="227"/>
        <end position="322"/>
    </location>
</feature>
<evidence type="ECO:0000313" key="8">
    <source>
        <dbReference type="EMBL" id="GAA1209531.1"/>
    </source>
</evidence>
<dbReference type="Pfam" id="PF00254">
    <property type="entry name" value="FKBP_C"/>
    <property type="match status" value="1"/>
</dbReference>
<feature type="signal peptide" evidence="6">
    <location>
        <begin position="1"/>
        <end position="19"/>
    </location>
</feature>
<dbReference type="PROSITE" id="PS50059">
    <property type="entry name" value="FKBP_PPIASE"/>
    <property type="match status" value="1"/>
</dbReference>
<sequence>MRKLAVVALSAGVVFSVSGCTNFPFDLAACSPLYTSGSNSALVSADGELSADPEAQFPTPLIADGVESEVVTVGDGEQLGNGDVASLQITIYNGETGEQLISTGHDNAGLRVPVTERAPHFGEIAQCSTVGSRIVTVGTAGDILGTENIAQNQLPLTDNDTIVMVSDVESRYPGKADGANQVPPAGLPAIVLAPNGQPGFTFPGPDAPTELKIATLKAGSGRTVAEGDLAVMHASGIEWNADKTFMNSWEDSGVPGNYLVESSETSERGLPPGLAEALIGQTVGSQVLVVLPPSVGFAQGTEPDGVTSGSTLVFVFDILGIQEQ</sequence>
<dbReference type="InterPro" id="IPR001179">
    <property type="entry name" value="PPIase_FKBP_dom"/>
</dbReference>